<name>A0AAU0MIZ9_9MICO</name>
<dbReference type="Proteomes" id="UP001329313">
    <property type="component" value="Chromosome"/>
</dbReference>
<accession>A0AAU0MIZ9</accession>
<keyword evidence="2" id="KW-1185">Reference proteome</keyword>
<protein>
    <submittedName>
        <fullName evidence="1">Uncharacterized protein</fullName>
    </submittedName>
</protein>
<evidence type="ECO:0000313" key="1">
    <source>
        <dbReference type="EMBL" id="WOQ70231.1"/>
    </source>
</evidence>
<evidence type="ECO:0000313" key="2">
    <source>
        <dbReference type="Proteomes" id="UP001329313"/>
    </source>
</evidence>
<dbReference type="KEGG" id="mliy:RYJ27_03195"/>
<organism evidence="1 2">
    <name type="scientific">Microbacterium limosum</name>
    <dbReference type="NCBI Taxonomy" id="3079935"/>
    <lineage>
        <taxon>Bacteria</taxon>
        <taxon>Bacillati</taxon>
        <taxon>Actinomycetota</taxon>
        <taxon>Actinomycetes</taxon>
        <taxon>Micrococcales</taxon>
        <taxon>Microbacteriaceae</taxon>
        <taxon>Microbacterium</taxon>
    </lineage>
</organism>
<sequence length="86" mass="8612">MSVSAEVVALSAPGDTTVVLTAPERRLDGTVALMRVSDMIVNVVAASEPNKTSVTAPKFSPVMVTVGALPCTTVAGATPATIGRGT</sequence>
<reference evidence="1 2" key="1">
    <citation type="submission" date="2023-10" db="EMBL/GenBank/DDBJ databases">
        <title>Y20.</title>
        <authorList>
            <person name="Zhang G."/>
            <person name="Ding Y."/>
        </authorList>
    </citation>
    <scope>NUCLEOTIDE SEQUENCE [LARGE SCALE GENOMIC DNA]</scope>
    <source>
        <strain evidence="1 2">Y20</strain>
    </source>
</reference>
<dbReference type="EMBL" id="CP137080">
    <property type="protein sequence ID" value="WOQ70231.1"/>
    <property type="molecule type" value="Genomic_DNA"/>
</dbReference>
<gene>
    <name evidence="1" type="ORF">RYJ27_03195</name>
</gene>
<proteinExistence type="predicted"/>
<dbReference type="AlphaFoldDB" id="A0AAU0MIZ9"/>